<dbReference type="Gene3D" id="1.20.120.520">
    <property type="entry name" value="nmb1532 protein domain like"/>
    <property type="match status" value="1"/>
</dbReference>
<keyword evidence="3" id="KW-1185">Reference proteome</keyword>
<organism evidence="2 3">
    <name type="scientific">Viridibacterium curvum</name>
    <dbReference type="NCBI Taxonomy" id="1101404"/>
    <lineage>
        <taxon>Bacteria</taxon>
        <taxon>Pseudomonadati</taxon>
        <taxon>Pseudomonadota</taxon>
        <taxon>Betaproteobacteria</taxon>
        <taxon>Rhodocyclales</taxon>
        <taxon>Rhodocyclaceae</taxon>
        <taxon>Viridibacterium</taxon>
    </lineage>
</organism>
<evidence type="ECO:0000313" key="2">
    <source>
        <dbReference type="EMBL" id="GAA5167910.1"/>
    </source>
</evidence>
<reference evidence="3" key="1">
    <citation type="journal article" date="2019" name="Int. J. Syst. Evol. Microbiol.">
        <title>The Global Catalogue of Microorganisms (GCM) 10K type strain sequencing project: providing services to taxonomists for standard genome sequencing and annotation.</title>
        <authorList>
            <consortium name="The Broad Institute Genomics Platform"/>
            <consortium name="The Broad Institute Genome Sequencing Center for Infectious Disease"/>
            <person name="Wu L."/>
            <person name="Ma J."/>
        </authorList>
    </citation>
    <scope>NUCLEOTIDE SEQUENCE [LARGE SCALE GENOMIC DNA]</scope>
    <source>
        <strain evidence="3">JCM 18715</strain>
    </source>
</reference>
<gene>
    <name evidence="2" type="ORF">GCM10025770_27240</name>
</gene>
<sequence length="137" mass="15842">MEAQELLEDMHRRCDDLLMSLDSFVQREAWPEAETTYGRLRTSMRAHFEAEEEELFPAFERQAYVNATSTAIMRREHQRMNAMMDHMGGAIAVCDVVSYLNESVRLRSLLTQHARKEDFLMDAVFGVATQASDRHLA</sequence>
<evidence type="ECO:0000313" key="3">
    <source>
        <dbReference type="Proteomes" id="UP001500547"/>
    </source>
</evidence>
<name>A0ABP9QV97_9RHOO</name>
<dbReference type="RefSeq" id="WP_345533617.1">
    <property type="nucleotide sequence ID" value="NZ_BAABLD010000008.1"/>
</dbReference>
<protein>
    <recommendedName>
        <fullName evidence="1">Hemerythrin-like domain-containing protein</fullName>
    </recommendedName>
</protein>
<dbReference type="Proteomes" id="UP001500547">
    <property type="component" value="Unassembled WGS sequence"/>
</dbReference>
<evidence type="ECO:0000259" key="1">
    <source>
        <dbReference type="Pfam" id="PF01814"/>
    </source>
</evidence>
<dbReference type="InterPro" id="IPR012312">
    <property type="entry name" value="Hemerythrin-like"/>
</dbReference>
<dbReference type="Pfam" id="PF01814">
    <property type="entry name" value="Hemerythrin"/>
    <property type="match status" value="1"/>
</dbReference>
<feature type="domain" description="Hemerythrin-like" evidence="1">
    <location>
        <begin position="5"/>
        <end position="121"/>
    </location>
</feature>
<dbReference type="EMBL" id="BAABLD010000008">
    <property type="protein sequence ID" value="GAA5167910.1"/>
    <property type="molecule type" value="Genomic_DNA"/>
</dbReference>
<comment type="caution">
    <text evidence="2">The sequence shown here is derived from an EMBL/GenBank/DDBJ whole genome shotgun (WGS) entry which is preliminary data.</text>
</comment>
<proteinExistence type="predicted"/>
<accession>A0ABP9QV97</accession>